<organism evidence="1 2">
    <name type="scientific">Mucispirillum schaedleri ASF457</name>
    <dbReference type="NCBI Taxonomy" id="1379858"/>
    <lineage>
        <taxon>Bacteria</taxon>
        <taxon>Pseudomonadati</taxon>
        <taxon>Deferribacterota</taxon>
        <taxon>Deferribacteres</taxon>
        <taxon>Deferribacterales</taxon>
        <taxon>Mucispirillaceae</taxon>
        <taxon>Mucispirillum</taxon>
    </lineage>
</organism>
<dbReference type="CDD" id="cd09113">
    <property type="entry name" value="PLDc_ymdC_like_2"/>
    <property type="match status" value="1"/>
</dbReference>
<dbReference type="KEGG" id="msch:N508_001243"/>
<dbReference type="InterPro" id="IPR025202">
    <property type="entry name" value="PLD-like_dom"/>
</dbReference>
<dbReference type="PANTHER" id="PTHR21248">
    <property type="entry name" value="CARDIOLIPIN SYNTHASE"/>
    <property type="match status" value="1"/>
</dbReference>
<evidence type="ECO:0000313" key="1">
    <source>
        <dbReference type="EMBL" id="USF24164.1"/>
    </source>
</evidence>
<protein>
    <submittedName>
        <fullName evidence="1">Cardiolipin synthase C</fullName>
        <ecNumber evidence="1">2.7.8.-</ecNumber>
    </submittedName>
</protein>
<sequence length="551" mass="62930">MVEIITFIIDLLIIAGVVFAVLFIRKRLSQHPGRKYMLIAFFILFGIIIVASSATVIYSTKNLPKDYKTHISSKILIQPYDILKTPVSLVYADELQNNPSKSGAMLIKSGKVSFLHRIALVRMACHSIELQTYIYENDVTSRILMHEMKLAADRGVKVRILVDDNGLSSDTSDIMTLNYHPNIQVKVFNPYKYRSKILKYPQFLFNISRLNYRMHNKLFIVDSSAVIIGGRNIASNYFDDSSRLNFSDTDVLFIGKLAQDALASFNEYWTYHKSIPVDVFPNHNNPDELHILDKEITEKSIYYQQEQEILDKALELFIKSFNEKKFPVYWGSSKLIADSPAKAEGGNFTSPIIDAVDGLLLEAKKSIYISSAYLVPGKKGTNDLINAEKRGVNINILTNSLSSTDAKVVYSGWDRYRDDLVANGINVYEFRNEGYKIYNRRNSGASLHSKTIVVDDKISWIGSFNLDGRSAIYNTEVITAFFNEDFAKLLKEAMEKDMSEYISWHLYTKDGKTYWKTYRNGKEITKSHIPDTSLLMRIMAFVLKIVPEKLI</sequence>
<gene>
    <name evidence="1" type="primary">clsC</name>
    <name evidence="1" type="ORF">N508_001243</name>
</gene>
<keyword evidence="2" id="KW-1185">Reference proteome</keyword>
<dbReference type="EMBL" id="CP097562">
    <property type="protein sequence ID" value="USF24164.1"/>
    <property type="molecule type" value="Genomic_DNA"/>
</dbReference>
<name>V2Q0J4_9BACT</name>
<dbReference type="Gene3D" id="3.30.870.10">
    <property type="entry name" value="Endonuclease Chain A"/>
    <property type="match status" value="2"/>
</dbReference>
<dbReference type="Proteomes" id="UP000017429">
    <property type="component" value="Chromosome"/>
</dbReference>
<dbReference type="PANTHER" id="PTHR21248:SF12">
    <property type="entry name" value="CARDIOLIPIN SYNTHASE C"/>
    <property type="match status" value="1"/>
</dbReference>
<reference evidence="1" key="1">
    <citation type="journal article" date="2014" name="Genome Announc.">
        <title>Draft genome sequences of the altered schaedler flora, a defined bacterial community from gnotobiotic mice.</title>
        <authorList>
            <person name="Wannemuehler M.J."/>
            <person name="Overstreet A.M."/>
            <person name="Ward D.V."/>
            <person name="Phillips G.J."/>
        </authorList>
    </citation>
    <scope>NUCLEOTIDE SEQUENCE</scope>
    <source>
        <strain evidence="1">ASF457</strain>
    </source>
</reference>
<dbReference type="CDD" id="cd09111">
    <property type="entry name" value="PLDc_ymdC_like_1"/>
    <property type="match status" value="1"/>
</dbReference>
<evidence type="ECO:0000313" key="2">
    <source>
        <dbReference type="Proteomes" id="UP000017429"/>
    </source>
</evidence>
<reference evidence="1" key="2">
    <citation type="submission" date="2022-05" db="EMBL/GenBank/DDBJ databases">
        <authorList>
            <person name="Proctor A.L."/>
            <person name="Phillips G.J."/>
            <person name="Wannemuehler M.J."/>
        </authorList>
    </citation>
    <scope>NUCLEOTIDE SEQUENCE</scope>
    <source>
        <strain evidence="1">ASF457</strain>
    </source>
</reference>
<dbReference type="GO" id="GO:0032049">
    <property type="term" value="P:cardiolipin biosynthetic process"/>
    <property type="evidence" value="ECO:0007669"/>
    <property type="project" value="UniProtKB-ARBA"/>
</dbReference>
<dbReference type="SMART" id="SM00155">
    <property type="entry name" value="PLDc"/>
    <property type="match status" value="2"/>
</dbReference>
<dbReference type="EC" id="2.7.8.-" evidence="1"/>
<dbReference type="PROSITE" id="PS50035">
    <property type="entry name" value="PLD"/>
    <property type="match status" value="2"/>
</dbReference>
<keyword evidence="1" id="KW-0808">Transferase</keyword>
<dbReference type="InterPro" id="IPR001736">
    <property type="entry name" value="PLipase_D/transphosphatidylase"/>
</dbReference>
<reference evidence="1" key="3">
    <citation type="submission" date="2022-06" db="EMBL/GenBank/DDBJ databases">
        <title>Resources to Facilitate Use of the Altered Schaedler Flora (ASF) Mouse Model to Study Microbiome Function.</title>
        <authorList>
            <person name="Proctor A."/>
            <person name="Parvinroo S."/>
            <person name="Richie T."/>
            <person name="Jia X."/>
            <person name="Lee S.T.M."/>
            <person name="Karp P.D."/>
            <person name="Paley S."/>
            <person name="Kostic A.D."/>
            <person name="Pierre J.F."/>
            <person name="Wannemuehler M.J."/>
            <person name="Phillips G.J."/>
        </authorList>
    </citation>
    <scope>NUCLEOTIDE SEQUENCE</scope>
    <source>
        <strain evidence="1">ASF457</strain>
    </source>
</reference>
<dbReference type="eggNOG" id="COG1502">
    <property type="taxonomic scope" value="Bacteria"/>
</dbReference>
<dbReference type="Pfam" id="PF13091">
    <property type="entry name" value="PLDc_2"/>
    <property type="match status" value="2"/>
</dbReference>
<dbReference type="GO" id="GO:0030572">
    <property type="term" value="F:phosphatidyltransferase activity"/>
    <property type="evidence" value="ECO:0007669"/>
    <property type="project" value="UniProtKB-ARBA"/>
</dbReference>
<dbReference type="RefSeq" id="WP_023275533.1">
    <property type="nucleotide sequence ID" value="NZ_CP097562.1"/>
</dbReference>
<proteinExistence type="predicted"/>
<accession>V2Q0J4</accession>
<dbReference type="AlphaFoldDB" id="V2Q0J4"/>
<dbReference type="SUPFAM" id="SSF56024">
    <property type="entry name" value="Phospholipase D/nuclease"/>
    <property type="match status" value="2"/>
</dbReference>